<dbReference type="RefSeq" id="XP_056549145.1">
    <property type="nucleotide sequence ID" value="XM_056705247.1"/>
</dbReference>
<keyword evidence="1" id="KW-1133">Transmembrane helix</keyword>
<evidence type="ECO:0000256" key="1">
    <source>
        <dbReference type="SAM" id="Phobius"/>
    </source>
</evidence>
<keyword evidence="1" id="KW-0812">Transmembrane</keyword>
<keyword evidence="3" id="KW-1185">Reference proteome</keyword>
<name>A0A9W9URX8_9EURO</name>
<dbReference type="Proteomes" id="UP001147782">
    <property type="component" value="Unassembled WGS sequence"/>
</dbReference>
<protein>
    <submittedName>
        <fullName evidence="2">Uncharacterized protein</fullName>
    </submittedName>
</protein>
<dbReference type="EMBL" id="JAPZBS010000010">
    <property type="protein sequence ID" value="KAJ5355122.1"/>
    <property type="molecule type" value="Genomic_DNA"/>
</dbReference>
<accession>A0A9W9URX8</accession>
<evidence type="ECO:0000313" key="2">
    <source>
        <dbReference type="EMBL" id="KAJ5355122.1"/>
    </source>
</evidence>
<reference evidence="2" key="2">
    <citation type="journal article" date="2023" name="IMA Fungus">
        <title>Comparative genomic study of the Penicillium genus elucidates a diverse pangenome and 15 lateral gene transfer events.</title>
        <authorList>
            <person name="Petersen C."/>
            <person name="Sorensen T."/>
            <person name="Nielsen M.R."/>
            <person name="Sondergaard T.E."/>
            <person name="Sorensen J.L."/>
            <person name="Fitzpatrick D.A."/>
            <person name="Frisvad J.C."/>
            <person name="Nielsen K.L."/>
        </authorList>
    </citation>
    <scope>NUCLEOTIDE SEQUENCE</scope>
    <source>
        <strain evidence="2">IBT 29864</strain>
    </source>
</reference>
<comment type="caution">
    <text evidence="2">The sequence shown here is derived from an EMBL/GenBank/DDBJ whole genome shotgun (WGS) entry which is preliminary data.</text>
</comment>
<sequence>MAPQNISEFLANSSCAASAAPAASNASSSSCGPVPLASVASLIGLSENSINSLYWLGVLACLGYLFVYLVTIITNYRLKIKEMELGVFLAAAQSDEQTLRLSYLLRQTRKLHSLGVWGLWIGRSCTDQTMCVDDRPFLLVYKSRNDRDSMEQVTVGGKVLLVGFPLGGNKPPSLT</sequence>
<dbReference type="OrthoDB" id="10457302at2759"/>
<dbReference type="CDD" id="cd00347">
    <property type="entry name" value="Flavin_utilizing_monoxygenases"/>
    <property type="match status" value="1"/>
</dbReference>
<reference evidence="2" key="1">
    <citation type="submission" date="2022-11" db="EMBL/GenBank/DDBJ databases">
        <authorList>
            <person name="Petersen C."/>
        </authorList>
    </citation>
    <scope>NUCLEOTIDE SEQUENCE</scope>
    <source>
        <strain evidence="2">IBT 29864</strain>
    </source>
</reference>
<dbReference type="AlphaFoldDB" id="A0A9W9URX8"/>
<evidence type="ECO:0000313" key="3">
    <source>
        <dbReference type="Proteomes" id="UP001147782"/>
    </source>
</evidence>
<proteinExistence type="predicted"/>
<dbReference type="GeneID" id="81444426"/>
<feature type="transmembrane region" description="Helical" evidence="1">
    <location>
        <begin position="52"/>
        <end position="73"/>
    </location>
</feature>
<gene>
    <name evidence="2" type="ORF">N7496_012334</name>
</gene>
<organism evidence="2 3">
    <name type="scientific">Penicillium cataractarum</name>
    <dbReference type="NCBI Taxonomy" id="2100454"/>
    <lineage>
        <taxon>Eukaryota</taxon>
        <taxon>Fungi</taxon>
        <taxon>Dikarya</taxon>
        <taxon>Ascomycota</taxon>
        <taxon>Pezizomycotina</taxon>
        <taxon>Eurotiomycetes</taxon>
        <taxon>Eurotiomycetidae</taxon>
        <taxon>Eurotiales</taxon>
        <taxon>Aspergillaceae</taxon>
        <taxon>Penicillium</taxon>
    </lineage>
</organism>
<keyword evidence="1" id="KW-0472">Membrane</keyword>